<evidence type="ECO:0000256" key="7">
    <source>
        <dbReference type="ARBA" id="ARBA00022490"/>
    </source>
</evidence>
<dbReference type="SUPFAM" id="SSF55781">
    <property type="entry name" value="GAF domain-like"/>
    <property type="match status" value="1"/>
</dbReference>
<dbReference type="EMBL" id="PKUS01000008">
    <property type="protein sequence ID" value="PLW69133.1"/>
    <property type="molecule type" value="Genomic_DNA"/>
</dbReference>
<dbReference type="InterPro" id="IPR036637">
    <property type="entry name" value="Phosphohistidine_dom_sf"/>
</dbReference>
<keyword evidence="9 15" id="KW-0808">Transferase</keyword>
<dbReference type="PROSITE" id="PS00742">
    <property type="entry name" value="PEP_ENZYMES_2"/>
    <property type="match status" value="1"/>
</dbReference>
<dbReference type="InterPro" id="IPR006318">
    <property type="entry name" value="PTS_EI-like"/>
</dbReference>
<accession>A0A2N5X3S9</accession>
<dbReference type="InterPro" id="IPR008279">
    <property type="entry name" value="PEP-util_enz_mobile_dom"/>
</dbReference>
<dbReference type="InterPro" id="IPR040442">
    <property type="entry name" value="Pyrv_kinase-like_dom_sf"/>
</dbReference>
<dbReference type="InterPro" id="IPR029016">
    <property type="entry name" value="GAF-like_dom_sf"/>
</dbReference>
<dbReference type="GO" id="GO:0008965">
    <property type="term" value="F:phosphoenolpyruvate-protein phosphotransferase activity"/>
    <property type="evidence" value="ECO:0007669"/>
    <property type="project" value="UniProtKB-EC"/>
</dbReference>
<evidence type="ECO:0000256" key="5">
    <source>
        <dbReference type="ARBA" id="ARBA00012232"/>
    </source>
</evidence>
<comment type="subcellular location">
    <subcellularLocation>
        <location evidence="3">Cytoplasm</location>
    </subcellularLocation>
</comment>
<evidence type="ECO:0000256" key="8">
    <source>
        <dbReference type="ARBA" id="ARBA00022597"/>
    </source>
</evidence>
<dbReference type="Pfam" id="PF02896">
    <property type="entry name" value="PEP-utilizers_C"/>
    <property type="match status" value="1"/>
</dbReference>
<comment type="caution">
    <text evidence="15">The sequence shown here is derived from an EMBL/GenBank/DDBJ whole genome shotgun (WGS) entry which is preliminary data.</text>
</comment>
<dbReference type="AlphaFoldDB" id="A0A2N5X3S9"/>
<evidence type="ECO:0000256" key="3">
    <source>
        <dbReference type="ARBA" id="ARBA00004496"/>
    </source>
</evidence>
<keyword evidence="12" id="KW-0418">Kinase</keyword>
<dbReference type="GO" id="GO:0046872">
    <property type="term" value="F:metal ion binding"/>
    <property type="evidence" value="ECO:0007669"/>
    <property type="project" value="UniProtKB-KW"/>
</dbReference>
<dbReference type="PANTHER" id="PTHR46244">
    <property type="entry name" value="PHOSPHOENOLPYRUVATE-PROTEIN PHOSPHOTRANSFERASE"/>
    <property type="match status" value="1"/>
</dbReference>
<dbReference type="Gene3D" id="3.20.20.60">
    <property type="entry name" value="Phosphoenolpyruvate-binding domains"/>
    <property type="match status" value="1"/>
</dbReference>
<dbReference type="Gene3D" id="1.10.274.10">
    <property type="entry name" value="PtsI, HPr-binding domain"/>
    <property type="match status" value="1"/>
</dbReference>
<protein>
    <recommendedName>
        <fullName evidence="5">phosphoenolpyruvate--protein phosphotransferase</fullName>
        <ecNumber evidence="5">2.7.3.9</ecNumber>
    </recommendedName>
</protein>
<comment type="catalytic activity">
    <reaction evidence="1">
        <text>L-histidyl-[protein] + phosphoenolpyruvate = N(pros)-phospho-L-histidyl-[protein] + pyruvate</text>
        <dbReference type="Rhea" id="RHEA:23880"/>
        <dbReference type="Rhea" id="RHEA-COMP:9745"/>
        <dbReference type="Rhea" id="RHEA-COMP:9746"/>
        <dbReference type="ChEBI" id="CHEBI:15361"/>
        <dbReference type="ChEBI" id="CHEBI:29979"/>
        <dbReference type="ChEBI" id="CHEBI:58702"/>
        <dbReference type="ChEBI" id="CHEBI:64837"/>
        <dbReference type="EC" id="2.7.3.9"/>
    </reaction>
</comment>
<dbReference type="InterPro" id="IPR036618">
    <property type="entry name" value="PtsI_HPr-bd_sf"/>
</dbReference>
<reference evidence="15 16" key="1">
    <citation type="submission" date="2018-01" db="EMBL/GenBank/DDBJ databases">
        <title>The draft genome sequence of Halioglobus lutimaris HF004.</title>
        <authorList>
            <person name="Du Z.-J."/>
            <person name="Shi M.-J."/>
        </authorList>
    </citation>
    <scope>NUCLEOTIDE SEQUENCE [LARGE SCALE GENOMIC DNA]</scope>
    <source>
        <strain evidence="15 16">HF004</strain>
    </source>
</reference>
<dbReference type="PRINTS" id="PR01736">
    <property type="entry name" value="PHPHTRNFRASE"/>
</dbReference>
<dbReference type="NCBIfam" id="NF008283">
    <property type="entry name" value="PRK11061.1"/>
    <property type="match status" value="1"/>
</dbReference>
<dbReference type="InterPro" id="IPR008731">
    <property type="entry name" value="PTS_EIN"/>
</dbReference>
<evidence type="ECO:0000256" key="4">
    <source>
        <dbReference type="ARBA" id="ARBA00007837"/>
    </source>
</evidence>
<keyword evidence="16" id="KW-1185">Reference proteome</keyword>
<keyword evidence="11" id="KW-0479">Metal-binding</keyword>
<evidence type="ECO:0000313" key="15">
    <source>
        <dbReference type="EMBL" id="PLW69133.1"/>
    </source>
</evidence>
<evidence type="ECO:0000256" key="13">
    <source>
        <dbReference type="ARBA" id="ARBA00022842"/>
    </source>
</evidence>
<dbReference type="GO" id="GO:0016301">
    <property type="term" value="F:kinase activity"/>
    <property type="evidence" value="ECO:0007669"/>
    <property type="project" value="UniProtKB-KW"/>
</dbReference>
<dbReference type="SUPFAM" id="SSF51621">
    <property type="entry name" value="Phosphoenolpyruvate/pyruvate domain"/>
    <property type="match status" value="1"/>
</dbReference>
<proteinExistence type="inferred from homology"/>
<evidence type="ECO:0000256" key="10">
    <source>
        <dbReference type="ARBA" id="ARBA00022683"/>
    </source>
</evidence>
<name>A0A2N5X3S9_9GAMM</name>
<organism evidence="15 16">
    <name type="scientific">Pseudohalioglobus lutimaris</name>
    <dbReference type="NCBI Taxonomy" id="1737061"/>
    <lineage>
        <taxon>Bacteria</taxon>
        <taxon>Pseudomonadati</taxon>
        <taxon>Pseudomonadota</taxon>
        <taxon>Gammaproteobacteria</taxon>
        <taxon>Cellvibrionales</taxon>
        <taxon>Halieaceae</taxon>
        <taxon>Pseudohalioglobus</taxon>
    </lineage>
</organism>
<dbReference type="NCBIfam" id="TIGR01417">
    <property type="entry name" value="PTS_I_fam"/>
    <property type="match status" value="1"/>
</dbReference>
<dbReference type="GO" id="GO:0009401">
    <property type="term" value="P:phosphoenolpyruvate-dependent sugar phosphotransferase system"/>
    <property type="evidence" value="ECO:0007669"/>
    <property type="project" value="UniProtKB-KW"/>
</dbReference>
<evidence type="ECO:0000259" key="14">
    <source>
        <dbReference type="SMART" id="SM00065"/>
    </source>
</evidence>
<comment type="cofactor">
    <cofactor evidence="2">
        <name>Mg(2+)</name>
        <dbReference type="ChEBI" id="CHEBI:18420"/>
    </cofactor>
</comment>
<dbReference type="OrthoDB" id="9765468at2"/>
<dbReference type="SUPFAM" id="SSF47831">
    <property type="entry name" value="Enzyme I of the PEP:sugar phosphotransferase system HPr-binding (sub)domain"/>
    <property type="match status" value="1"/>
</dbReference>
<dbReference type="InterPro" id="IPR050499">
    <property type="entry name" value="PEP-utilizing_PTS_enzyme"/>
</dbReference>
<dbReference type="Pfam" id="PF00391">
    <property type="entry name" value="PEP-utilizers"/>
    <property type="match status" value="1"/>
</dbReference>
<dbReference type="EC" id="2.7.3.9" evidence="5"/>
<dbReference type="RefSeq" id="WP_075999911.1">
    <property type="nucleotide sequence ID" value="NZ_PKUS01000008.1"/>
</dbReference>
<dbReference type="InterPro" id="IPR000121">
    <property type="entry name" value="PEP_util_C"/>
</dbReference>
<evidence type="ECO:0000256" key="6">
    <source>
        <dbReference type="ARBA" id="ARBA00022448"/>
    </source>
</evidence>
<dbReference type="Pfam" id="PF01590">
    <property type="entry name" value="GAF"/>
    <property type="match status" value="1"/>
</dbReference>
<dbReference type="SUPFAM" id="SSF52009">
    <property type="entry name" value="Phosphohistidine domain"/>
    <property type="match status" value="1"/>
</dbReference>
<sequence>MLEVLRHIVQEVNSANGLEEALDIIVRRVQSAMGTEVCSIYLREPGGERFIFRATEGLNKDQVGRASLAPGEGLVGTVAEREEPLNLEHAENHPNFRFFPDIGEEPFHAFLGVPIIHQRDVLGVLVVQQAEQRRFDESEEAFLVTMSAQLAAVIAHARITGAVLADITTTAAQAKITGVPGAPGIAIGTAVVISPIADLYAVPHKIVDNRRAELHAFRVALQRVREDIQAVADNLGGQLSREDHALFDVYLGILDDSSIGREVVGLIREGHWAQGALSQVMIEHIRHFERMEHSYLKERAVDVKDLGTRVLAYLQASDKQVQTFPEQTVLVGEELTASSLGEIPRERLAGLISVRGSGNSHVAILARAMGIPTVMGAVDLPYTRLEGREVVIDGYNGTVHLNPRPEVLARFEEVLDSDRELSKDLESLRGEPCITLDGHRLPLWVNTGLMADVTRSLEQGAEGVGLYRTEVPFLLRERFPSEEEQRQIYRNQLEAFAPRPVTMRTLDIGGDKALPYFPIEEDNPFLGWRGIRVTLDHPEIFLAQVRAMLKANAGLGNLRIMLPMICNIPEVDEALDLIHRSHREIVQEGVDAEMPLIGVMVEVPSAVYQARALAKRVDFLSVGSNDLTQYLLAVDRNNARVADLYHALHPAVLQALVQVADAAHAEGKNVGICGELAGDPEGAVLLLAMGYDVLSMNATSLPKVKKALRNVNLAEAKDLLREVLQMEDAAAIHNRLQLFLASHGMEQFIHNPVE</sequence>
<keyword evidence="7" id="KW-0963">Cytoplasm</keyword>
<dbReference type="Gene3D" id="3.30.450.40">
    <property type="match status" value="1"/>
</dbReference>
<evidence type="ECO:0000256" key="2">
    <source>
        <dbReference type="ARBA" id="ARBA00001946"/>
    </source>
</evidence>
<dbReference type="Gene3D" id="3.50.30.10">
    <property type="entry name" value="Phosphohistidine domain"/>
    <property type="match status" value="1"/>
</dbReference>
<keyword evidence="6" id="KW-0813">Transport</keyword>
<dbReference type="InterPro" id="IPR015813">
    <property type="entry name" value="Pyrv/PenolPyrv_kinase-like_dom"/>
</dbReference>
<evidence type="ECO:0000256" key="11">
    <source>
        <dbReference type="ARBA" id="ARBA00022723"/>
    </source>
</evidence>
<evidence type="ECO:0000256" key="12">
    <source>
        <dbReference type="ARBA" id="ARBA00022777"/>
    </source>
</evidence>
<gene>
    <name evidence="15" type="ORF">C0039_08705</name>
</gene>
<evidence type="ECO:0000256" key="9">
    <source>
        <dbReference type="ARBA" id="ARBA00022679"/>
    </source>
</evidence>
<evidence type="ECO:0000256" key="1">
    <source>
        <dbReference type="ARBA" id="ARBA00000683"/>
    </source>
</evidence>
<feature type="domain" description="GAF" evidence="14">
    <location>
        <begin position="17"/>
        <end position="164"/>
    </location>
</feature>
<keyword evidence="8" id="KW-0762">Sugar transport</keyword>
<keyword evidence="13" id="KW-0460">Magnesium</keyword>
<keyword evidence="15" id="KW-0670">Pyruvate</keyword>
<dbReference type="Pfam" id="PF05524">
    <property type="entry name" value="PEP-utilisers_N"/>
    <property type="match status" value="1"/>
</dbReference>
<dbReference type="SMART" id="SM00065">
    <property type="entry name" value="GAF"/>
    <property type="match status" value="1"/>
</dbReference>
<dbReference type="Proteomes" id="UP000235005">
    <property type="component" value="Unassembled WGS sequence"/>
</dbReference>
<dbReference type="InterPro" id="IPR003018">
    <property type="entry name" value="GAF"/>
</dbReference>
<evidence type="ECO:0000313" key="16">
    <source>
        <dbReference type="Proteomes" id="UP000235005"/>
    </source>
</evidence>
<dbReference type="PANTHER" id="PTHR46244:SF1">
    <property type="entry name" value="PHOSPHOENOLPYRUVATE-DEPENDENT PHOSPHOTRANSFERASE SYSTEM"/>
    <property type="match status" value="1"/>
</dbReference>
<dbReference type="InterPro" id="IPR023151">
    <property type="entry name" value="PEP_util_CS"/>
</dbReference>
<dbReference type="GO" id="GO:0005737">
    <property type="term" value="C:cytoplasm"/>
    <property type="evidence" value="ECO:0007669"/>
    <property type="project" value="UniProtKB-SubCell"/>
</dbReference>
<comment type="similarity">
    <text evidence="4">Belongs to the PEP-utilizing enzyme family.</text>
</comment>
<keyword evidence="10" id="KW-0598">Phosphotransferase system</keyword>